<dbReference type="AlphaFoldDB" id="A0A0H3A0R0"/>
<keyword evidence="1" id="KW-0812">Transmembrane</keyword>
<organism evidence="2 3">
    <name type="scientific">Mycobacterium avium (strain 104)</name>
    <dbReference type="NCBI Taxonomy" id="243243"/>
    <lineage>
        <taxon>Bacteria</taxon>
        <taxon>Bacillati</taxon>
        <taxon>Actinomycetota</taxon>
        <taxon>Actinomycetes</taxon>
        <taxon>Mycobacteriales</taxon>
        <taxon>Mycobacteriaceae</taxon>
        <taxon>Mycobacterium</taxon>
        <taxon>Mycobacterium avium complex (MAC)</taxon>
    </lineage>
</organism>
<accession>A0A0H3A0R0</accession>
<reference evidence="2 3" key="1">
    <citation type="submission" date="2006-10" db="EMBL/GenBank/DDBJ databases">
        <authorList>
            <person name="Fleischmann R.D."/>
            <person name="Dodson R.J."/>
            <person name="Haft D.H."/>
            <person name="Merkel J.S."/>
            <person name="Nelson W.C."/>
            <person name="Fraser C.M."/>
        </authorList>
    </citation>
    <scope>NUCLEOTIDE SEQUENCE [LARGE SCALE GENOMIC DNA]</scope>
    <source>
        <strain evidence="2 3">104</strain>
    </source>
</reference>
<evidence type="ECO:0000313" key="2">
    <source>
        <dbReference type="EMBL" id="ABK68059.1"/>
    </source>
</evidence>
<name>A0A0H3A0R0_MYCA1</name>
<evidence type="ECO:0000313" key="3">
    <source>
        <dbReference type="Proteomes" id="UP000001574"/>
    </source>
</evidence>
<gene>
    <name evidence="2" type="ordered locus">MAV_0265</name>
</gene>
<dbReference type="EMBL" id="CP000479">
    <property type="protein sequence ID" value="ABK68059.1"/>
    <property type="molecule type" value="Genomic_DNA"/>
</dbReference>
<protein>
    <submittedName>
        <fullName evidence="2">Uncharacterized protein</fullName>
    </submittedName>
</protein>
<dbReference type="Proteomes" id="UP000001574">
    <property type="component" value="Chromosome"/>
</dbReference>
<dbReference type="KEGG" id="mav:MAV_0265"/>
<evidence type="ECO:0000256" key="1">
    <source>
        <dbReference type="SAM" id="Phobius"/>
    </source>
</evidence>
<feature type="transmembrane region" description="Helical" evidence="1">
    <location>
        <begin position="62"/>
        <end position="82"/>
    </location>
</feature>
<sequence>MTLAVATLNTPVAAAEPVVRCRTLAGGGDYVCVTETPTAPATTGSTGTSSGSNGLGDWFSEHAGTVMFVIAVAAVIAIAAMVKSGTSKDKAAEAAAVHARGRQIALDASVEPAAQSPEDLKRFGAFGWAVPWIPGTAFGNLVTRDGSTDRVNAAWAQAAEIARLGHVDVQGSFAPAATVVNVNGYADGTGDLELSVNTADYTVGEAQLNRVLAHLVRTARVETATGFTRDAVRDWHVTRLSMIPAAVQQYAAASEQEQTVAPDPTVNWEW</sequence>
<keyword evidence="1" id="KW-0472">Membrane</keyword>
<keyword evidence="1" id="KW-1133">Transmembrane helix</keyword>
<proteinExistence type="predicted"/>
<dbReference type="HOGENOM" id="CLU_1029804_0_0_11"/>